<protein>
    <submittedName>
        <fullName evidence="1">Uncharacterized protein</fullName>
    </submittedName>
</protein>
<gene>
    <name evidence="1" type="ORF">PsorP6_012330</name>
</gene>
<sequence length="149" mass="16558">MESLHSSLHHPAQRAWSEPHIHPSQLMYPLFVTMRTGDKKIPALEPEMQWGQGVDVTFSTLVTHLQTLIAKGLTSVMLFGVVDDKDERSSMADDESTPVIKCTAALRKALRYQSCSWPATCACESILIMAIAASCVTLTEITWWTTDAH</sequence>
<dbReference type="Proteomes" id="UP001163321">
    <property type="component" value="Chromosome 13"/>
</dbReference>
<accession>A0ACC0WHN4</accession>
<dbReference type="EMBL" id="CM047592">
    <property type="protein sequence ID" value="KAI9917593.1"/>
    <property type="molecule type" value="Genomic_DNA"/>
</dbReference>
<evidence type="ECO:0000313" key="1">
    <source>
        <dbReference type="EMBL" id="KAI9917593.1"/>
    </source>
</evidence>
<name>A0ACC0WHN4_9STRA</name>
<proteinExistence type="predicted"/>
<reference evidence="1 2" key="1">
    <citation type="journal article" date="2022" name="bioRxiv">
        <title>The genome of the oomycete Peronosclerospora sorghi, a cosmopolitan pathogen of maize and sorghum, is inflated with dispersed pseudogenes.</title>
        <authorList>
            <person name="Fletcher K."/>
            <person name="Martin F."/>
            <person name="Isakeit T."/>
            <person name="Cavanaugh K."/>
            <person name="Magill C."/>
            <person name="Michelmore R."/>
        </authorList>
    </citation>
    <scope>NUCLEOTIDE SEQUENCE [LARGE SCALE GENOMIC DNA]</scope>
    <source>
        <strain evidence="1">P6</strain>
    </source>
</reference>
<organism evidence="1 2">
    <name type="scientific">Peronosclerospora sorghi</name>
    <dbReference type="NCBI Taxonomy" id="230839"/>
    <lineage>
        <taxon>Eukaryota</taxon>
        <taxon>Sar</taxon>
        <taxon>Stramenopiles</taxon>
        <taxon>Oomycota</taxon>
        <taxon>Peronosporomycetes</taxon>
        <taxon>Peronosporales</taxon>
        <taxon>Peronosporaceae</taxon>
        <taxon>Peronosclerospora</taxon>
    </lineage>
</organism>
<evidence type="ECO:0000313" key="2">
    <source>
        <dbReference type="Proteomes" id="UP001163321"/>
    </source>
</evidence>
<comment type="caution">
    <text evidence="1">The sequence shown here is derived from an EMBL/GenBank/DDBJ whole genome shotgun (WGS) entry which is preliminary data.</text>
</comment>
<keyword evidence="2" id="KW-1185">Reference proteome</keyword>